<dbReference type="AlphaFoldDB" id="A0A818DGQ7"/>
<evidence type="ECO:0000313" key="4">
    <source>
        <dbReference type="Proteomes" id="UP000663865"/>
    </source>
</evidence>
<dbReference type="EMBL" id="CAJNYV010001871">
    <property type="protein sequence ID" value="CAF3442374.1"/>
    <property type="molecule type" value="Genomic_DNA"/>
</dbReference>
<dbReference type="Proteomes" id="UP000663865">
    <property type="component" value="Unassembled WGS sequence"/>
</dbReference>
<accession>A0A818DGQ7</accession>
<comment type="caution">
    <text evidence="2">The sequence shown here is derived from an EMBL/GenBank/DDBJ whole genome shotgun (WGS) entry which is preliminary data.</text>
</comment>
<evidence type="ECO:0000313" key="2">
    <source>
        <dbReference type="EMBL" id="CAF3442374.1"/>
    </source>
</evidence>
<reference evidence="2" key="1">
    <citation type="submission" date="2021-02" db="EMBL/GenBank/DDBJ databases">
        <authorList>
            <person name="Nowell W R."/>
        </authorList>
    </citation>
    <scope>NUCLEOTIDE SEQUENCE</scope>
</reference>
<evidence type="ECO:0000313" key="3">
    <source>
        <dbReference type="EMBL" id="CAF4468378.1"/>
    </source>
</evidence>
<name>A0A818DGQ7_9BILA</name>
<feature type="region of interest" description="Disordered" evidence="1">
    <location>
        <begin position="147"/>
        <end position="169"/>
    </location>
</feature>
<organism evidence="2 4">
    <name type="scientific">Rotaria socialis</name>
    <dbReference type="NCBI Taxonomy" id="392032"/>
    <lineage>
        <taxon>Eukaryota</taxon>
        <taxon>Metazoa</taxon>
        <taxon>Spiralia</taxon>
        <taxon>Gnathifera</taxon>
        <taxon>Rotifera</taxon>
        <taxon>Eurotatoria</taxon>
        <taxon>Bdelloidea</taxon>
        <taxon>Philodinida</taxon>
        <taxon>Philodinidae</taxon>
        <taxon>Rotaria</taxon>
    </lineage>
</organism>
<evidence type="ECO:0000256" key="1">
    <source>
        <dbReference type="SAM" id="MobiDB-lite"/>
    </source>
</evidence>
<dbReference type="Proteomes" id="UP000663838">
    <property type="component" value="Unassembled WGS sequence"/>
</dbReference>
<proteinExistence type="predicted"/>
<sequence length="250" mass="28970">MNINLNEPCRWLSDSTNVENEIRLIFYNHWEKLKDRLMAGVNEINAWRQRLLDEINNYANEQIRVLAEDYERQRISLDVKREENLDTTRAYCGIQSVVLFTELRNACQSIEFQVAQLESINTTLQAIKVITISEQIERNKLEKIDTTKSDNDQNKPIIEHTNDINDHTGESRDQHIKLASSITIETASHSLTPESSNIDSQAINDSNKSTENILNNDDSINKCPICCMIFPIKMKHDDRSRHINEHCTDD</sequence>
<dbReference type="EMBL" id="CAJOBS010000016">
    <property type="protein sequence ID" value="CAF4468378.1"/>
    <property type="molecule type" value="Genomic_DNA"/>
</dbReference>
<protein>
    <submittedName>
        <fullName evidence="2">Uncharacterized protein</fullName>
    </submittedName>
</protein>
<gene>
    <name evidence="2" type="ORF">KIK155_LOCUS11754</name>
    <name evidence="3" type="ORF">TOA249_LOCUS731</name>
</gene>